<dbReference type="EMBL" id="BBMR01000002">
    <property type="protein sequence ID" value="GAL17788.1"/>
    <property type="molecule type" value="Genomic_DNA"/>
</dbReference>
<gene>
    <name evidence="1" type="ORF">JCM19235_6341</name>
</gene>
<evidence type="ECO:0000313" key="2">
    <source>
        <dbReference type="Proteomes" id="UP000029228"/>
    </source>
</evidence>
<dbReference type="AlphaFoldDB" id="A0A090RT91"/>
<evidence type="ECO:0000313" key="1">
    <source>
        <dbReference type="EMBL" id="GAL17788.1"/>
    </source>
</evidence>
<dbReference type="SUPFAM" id="SSF53822">
    <property type="entry name" value="Periplasmic binding protein-like I"/>
    <property type="match status" value="1"/>
</dbReference>
<dbReference type="PANTHER" id="PTHR47628:SF1">
    <property type="entry name" value="ALIPHATIC AMIDASE EXPRESSION-REGULATING PROTEIN"/>
    <property type="match status" value="1"/>
</dbReference>
<reference evidence="1 2" key="1">
    <citation type="submission" date="2014-09" db="EMBL/GenBank/DDBJ databases">
        <title>Vibrio maritimus JCM 19235. (C45) whole genome shotgun sequence.</title>
        <authorList>
            <person name="Sawabe T."/>
            <person name="Meirelles P."/>
            <person name="Nakanishi M."/>
            <person name="Sayaka M."/>
            <person name="Hattori M."/>
            <person name="Ohkuma M."/>
        </authorList>
    </citation>
    <scope>NUCLEOTIDE SEQUENCE [LARGE SCALE GENOMIC DNA]</scope>
    <source>
        <strain evidence="2">JCM19235</strain>
    </source>
</reference>
<keyword evidence="2" id="KW-1185">Reference proteome</keyword>
<dbReference type="Gene3D" id="3.40.50.2300">
    <property type="match status" value="2"/>
</dbReference>
<sequence length="173" mass="18862">MAFSVGEEELSGMDTSALVGHLAAWNYFMSVDTEANEEFVETWQKFIASEKRVTNDPMEAHYIGFNMWTQAVTNAGTTDAEEVQDALIGVSVPNLSGGYSTMLPNHHITKPVLIGEIQDDGQFDVVWETTGLVAGDAWSNYLPESSKLYSSWSKPFSCGAFNVETGKCSGSAQ</sequence>
<protein>
    <submittedName>
        <fullName evidence="1">Urea ABC transporter urea binding protein</fullName>
    </submittedName>
</protein>
<organism evidence="1 2">
    <name type="scientific">Vibrio maritimus</name>
    <dbReference type="NCBI Taxonomy" id="990268"/>
    <lineage>
        <taxon>Bacteria</taxon>
        <taxon>Pseudomonadati</taxon>
        <taxon>Pseudomonadota</taxon>
        <taxon>Gammaproteobacteria</taxon>
        <taxon>Vibrionales</taxon>
        <taxon>Vibrionaceae</taxon>
        <taxon>Vibrio</taxon>
    </lineage>
</organism>
<reference evidence="1 2" key="2">
    <citation type="submission" date="2014-09" db="EMBL/GenBank/DDBJ databases">
        <authorList>
            <consortium name="NBRP consortium"/>
            <person name="Sawabe T."/>
            <person name="Meirelles P."/>
            <person name="Nakanishi M."/>
            <person name="Sayaka M."/>
            <person name="Hattori M."/>
            <person name="Ohkuma M."/>
        </authorList>
    </citation>
    <scope>NUCLEOTIDE SEQUENCE [LARGE SCALE GENOMIC DNA]</scope>
    <source>
        <strain evidence="2">JCM19235</strain>
    </source>
</reference>
<dbReference type="InterPro" id="IPR028082">
    <property type="entry name" value="Peripla_BP_I"/>
</dbReference>
<dbReference type="Pfam" id="PF13433">
    <property type="entry name" value="Peripla_BP_5"/>
    <property type="match status" value="1"/>
</dbReference>
<dbReference type="Proteomes" id="UP000029228">
    <property type="component" value="Unassembled WGS sequence"/>
</dbReference>
<name>A0A090RT91_9VIBR</name>
<dbReference type="PANTHER" id="PTHR47628">
    <property type="match status" value="1"/>
</dbReference>
<proteinExistence type="predicted"/>
<comment type="caution">
    <text evidence="1">The sequence shown here is derived from an EMBL/GenBank/DDBJ whole genome shotgun (WGS) entry which is preliminary data.</text>
</comment>
<accession>A0A090RT91</accession>
<dbReference type="STRING" id="990268.JCM19235_6341"/>